<dbReference type="PANTHER" id="PTHR10587">
    <property type="entry name" value="GLYCOSYL TRANSFERASE-RELATED"/>
    <property type="match status" value="1"/>
</dbReference>
<dbReference type="Gene3D" id="3.20.20.370">
    <property type="entry name" value="Glycoside hydrolase/deacetylase"/>
    <property type="match status" value="1"/>
</dbReference>
<dbReference type="PANTHER" id="PTHR10587:SF133">
    <property type="entry name" value="CHITIN DEACETYLASE 1-RELATED"/>
    <property type="match status" value="1"/>
</dbReference>
<feature type="domain" description="NodB homology" evidence="3">
    <location>
        <begin position="30"/>
        <end position="203"/>
    </location>
</feature>
<accession>A0A7M2RE40</accession>
<evidence type="ECO:0000313" key="5">
    <source>
        <dbReference type="Proteomes" id="UP000593601"/>
    </source>
</evidence>
<dbReference type="Proteomes" id="UP000593601">
    <property type="component" value="Chromosome"/>
</dbReference>
<dbReference type="AlphaFoldDB" id="A0A7M2RE40"/>
<dbReference type="GO" id="GO:0046872">
    <property type="term" value="F:metal ion binding"/>
    <property type="evidence" value="ECO:0007669"/>
    <property type="project" value="UniProtKB-KW"/>
</dbReference>
<keyword evidence="2" id="KW-0378">Hydrolase</keyword>
<dbReference type="RefSeq" id="WP_193734613.1">
    <property type="nucleotide sequence ID" value="NZ_CP063304.1"/>
</dbReference>
<dbReference type="SUPFAM" id="SSF88713">
    <property type="entry name" value="Glycoside hydrolase/deacetylase"/>
    <property type="match status" value="1"/>
</dbReference>
<keyword evidence="1" id="KW-0479">Metal-binding</keyword>
<dbReference type="GO" id="GO:0016020">
    <property type="term" value="C:membrane"/>
    <property type="evidence" value="ECO:0007669"/>
    <property type="project" value="TreeGrafter"/>
</dbReference>
<evidence type="ECO:0000259" key="3">
    <source>
        <dbReference type="PROSITE" id="PS51677"/>
    </source>
</evidence>
<gene>
    <name evidence="4" type="ORF">INP51_09425</name>
</gene>
<evidence type="ECO:0000313" key="4">
    <source>
        <dbReference type="EMBL" id="QOV18251.1"/>
    </source>
</evidence>
<reference evidence="4 5" key="1">
    <citation type="submission" date="2020-10" db="EMBL/GenBank/DDBJ databases">
        <title>Blautia liquoris sp.nov., isolated from the mud in a fermentation cellar used for the production of Chinese strong-flavoured liquor.</title>
        <authorList>
            <person name="Lu L."/>
        </authorList>
    </citation>
    <scope>NUCLEOTIDE SEQUENCE [LARGE SCALE GENOMIC DNA]</scope>
    <source>
        <strain evidence="4 5">LZLJ-3</strain>
    </source>
</reference>
<protein>
    <submittedName>
        <fullName evidence="4">Polysaccharide deacetylase family protein</fullName>
    </submittedName>
</protein>
<dbReference type="KEGG" id="bliq:INP51_09425"/>
<name>A0A7M2RE40_9FIRM</name>
<evidence type="ECO:0000256" key="1">
    <source>
        <dbReference type="ARBA" id="ARBA00022723"/>
    </source>
</evidence>
<evidence type="ECO:0000256" key="2">
    <source>
        <dbReference type="ARBA" id="ARBA00022801"/>
    </source>
</evidence>
<dbReference type="Pfam" id="PF01522">
    <property type="entry name" value="Polysacc_deac_1"/>
    <property type="match status" value="1"/>
</dbReference>
<dbReference type="GO" id="GO:0016810">
    <property type="term" value="F:hydrolase activity, acting on carbon-nitrogen (but not peptide) bonds"/>
    <property type="evidence" value="ECO:0007669"/>
    <property type="project" value="InterPro"/>
</dbReference>
<dbReference type="EMBL" id="CP063304">
    <property type="protein sequence ID" value="QOV18251.1"/>
    <property type="molecule type" value="Genomic_DNA"/>
</dbReference>
<proteinExistence type="predicted"/>
<sequence length="211" mass="23767">MAAAFFITAAAPAKERCARETTGETARESPRVALTFDDGPSDYTITLLDGLRARGVKASFFLQGQCIEGREETIRQMQEDGHLIGNHTFHHVQLTKLSDEQAKQEVVSTSNAIYKITGIYTSYIRPPFGVWKRGLDYNVTMIPVLWTVDSRDWYTQNTPVIVNDVMKQVKDGDIILMHDCFKTSVESALQIVDRLKQDGYELVTVDEMIAD</sequence>
<dbReference type="InterPro" id="IPR002509">
    <property type="entry name" value="NODB_dom"/>
</dbReference>
<organism evidence="4 5">
    <name type="scientific">Blautia liquoris</name>
    <dbReference type="NCBI Taxonomy" id="2779518"/>
    <lineage>
        <taxon>Bacteria</taxon>
        <taxon>Bacillati</taxon>
        <taxon>Bacillota</taxon>
        <taxon>Clostridia</taxon>
        <taxon>Lachnospirales</taxon>
        <taxon>Lachnospiraceae</taxon>
        <taxon>Blautia</taxon>
    </lineage>
</organism>
<keyword evidence="5" id="KW-1185">Reference proteome</keyword>
<dbReference type="InterPro" id="IPR011330">
    <property type="entry name" value="Glyco_hydro/deAcase_b/a-brl"/>
</dbReference>
<dbReference type="GO" id="GO:0005975">
    <property type="term" value="P:carbohydrate metabolic process"/>
    <property type="evidence" value="ECO:0007669"/>
    <property type="project" value="InterPro"/>
</dbReference>
<dbReference type="PROSITE" id="PS51677">
    <property type="entry name" value="NODB"/>
    <property type="match status" value="1"/>
</dbReference>
<dbReference type="InterPro" id="IPR050248">
    <property type="entry name" value="Polysacc_deacetylase_ArnD"/>
</dbReference>